<dbReference type="RefSeq" id="WP_116270905.1">
    <property type="nucleotide sequence ID" value="NZ_BGZJ01000002.1"/>
</dbReference>
<keyword evidence="3" id="KW-1185">Reference proteome</keyword>
<protein>
    <submittedName>
        <fullName evidence="2">Uncharacterized protein</fullName>
    </submittedName>
</protein>
<name>A0A388SES9_9BURK</name>
<accession>A0A401LHZ0</accession>
<feature type="signal peptide" evidence="1">
    <location>
        <begin position="1"/>
        <end position="22"/>
    </location>
</feature>
<organism evidence="2 3">
    <name type="scientific">Mesosutterella multiformis</name>
    <dbReference type="NCBI Taxonomy" id="2259133"/>
    <lineage>
        <taxon>Bacteria</taxon>
        <taxon>Pseudomonadati</taxon>
        <taxon>Pseudomonadota</taxon>
        <taxon>Betaproteobacteria</taxon>
        <taxon>Burkholderiales</taxon>
        <taxon>Sutterellaceae</taxon>
        <taxon>Mesosutterella</taxon>
    </lineage>
</organism>
<comment type="caution">
    <text evidence="2">The sequence shown here is derived from an EMBL/GenBank/DDBJ whole genome shotgun (WGS) entry which is preliminary data.</text>
</comment>
<reference evidence="2 3" key="1">
    <citation type="journal article" date="2018" name="Int. J. Syst. Evol. Microbiol.">
        <title>Mesosutterella multiformis gen. nov., sp. nov., a member of the family Sutterellaceae and Sutterella megalosphaeroides sp. nov., isolated from human faeces.</title>
        <authorList>
            <person name="Sakamoto M."/>
            <person name="Ikeyama N."/>
            <person name="Kunihiro T."/>
            <person name="Iino T."/>
            <person name="Yuki M."/>
            <person name="Ohkuma M."/>
        </authorList>
    </citation>
    <scope>NUCLEOTIDE SEQUENCE [LARGE SCALE GENOMIC DNA]</scope>
    <source>
        <strain evidence="2 3">4NBBH2</strain>
    </source>
</reference>
<evidence type="ECO:0000313" key="2">
    <source>
        <dbReference type="EMBL" id="GBO94685.1"/>
    </source>
</evidence>
<accession>A0A388SES9</accession>
<dbReference type="Proteomes" id="UP000266091">
    <property type="component" value="Unassembled WGS sequence"/>
</dbReference>
<feature type="chain" id="PRO_5030071298" evidence="1">
    <location>
        <begin position="23"/>
        <end position="359"/>
    </location>
</feature>
<proteinExistence type="predicted"/>
<dbReference type="AlphaFoldDB" id="A0A388SES9"/>
<evidence type="ECO:0000256" key="1">
    <source>
        <dbReference type="SAM" id="SignalP"/>
    </source>
</evidence>
<keyword evidence="1" id="KW-0732">Signal</keyword>
<dbReference type="EMBL" id="BGZJ01000002">
    <property type="protein sequence ID" value="GBO94685.1"/>
    <property type="molecule type" value="Genomic_DNA"/>
</dbReference>
<sequence length="359" mass="39473">MHTKTIKIAVLLTCFASLSASANPIGDALGKIINWGQNTLHPADPASSAVASAAANSLAAGGTLNTFWNPFTAKPIATPTDAKLKAFHDSVISLAKANASLYAAKKPFPEFYKMYLNNLVAFNSREASQFKVSDLVGKPEFGDIEHELHENILDWGTYSISGSKFEVTPLYSFFAKLPNLPPMWKQYFDVMALGNGRVSADNKNRNIPSPAELSHVIANCDSFVKAYPDFPYAFQVQSVYFSLLHFYLHDPRMQQNPTLRNQYLASYQSFMRTAPQSTAAWFVRRAAARVKASNFQMPQNEVAMMETALGLKPTRYVPVSKSARASIRASLKADTPQVASTTRTQTVAAPVHLNSHAQN</sequence>
<evidence type="ECO:0000313" key="3">
    <source>
        <dbReference type="Proteomes" id="UP000266091"/>
    </source>
</evidence>
<dbReference type="OrthoDB" id="9875897at2"/>
<gene>
    <name evidence="2" type="ORF">MESMUL_20390</name>
</gene>